<evidence type="ECO:0000259" key="5">
    <source>
        <dbReference type="PROSITE" id="PS51832"/>
    </source>
</evidence>
<proteinExistence type="predicted"/>
<evidence type="ECO:0000256" key="1">
    <source>
        <dbReference type="ARBA" id="ARBA00023136"/>
    </source>
</evidence>
<evidence type="ECO:0000313" key="6">
    <source>
        <dbReference type="EMBL" id="TKI68455.1"/>
    </source>
</evidence>
<keyword evidence="2" id="KW-1133">Transmembrane helix</keyword>
<keyword evidence="1 2" id="KW-0472">Membrane</keyword>
<organism evidence="6 7">
    <name type="scientific">Sulfurimonas crateris</name>
    <dbReference type="NCBI Taxonomy" id="2574727"/>
    <lineage>
        <taxon>Bacteria</taxon>
        <taxon>Pseudomonadati</taxon>
        <taxon>Campylobacterota</taxon>
        <taxon>Epsilonproteobacteria</taxon>
        <taxon>Campylobacterales</taxon>
        <taxon>Sulfurimonadaceae</taxon>
        <taxon>Sulfurimonas</taxon>
    </lineage>
</organism>
<dbReference type="InterPro" id="IPR001638">
    <property type="entry name" value="Solute-binding_3/MltF_N"/>
</dbReference>
<dbReference type="Gene3D" id="1.10.3210.10">
    <property type="entry name" value="Hypothetical protein af1432"/>
    <property type="match status" value="1"/>
</dbReference>
<protein>
    <submittedName>
        <fullName evidence="6">Transporter substrate-binding domain-containing protein</fullName>
    </submittedName>
</protein>
<dbReference type="EMBL" id="SZPX01000008">
    <property type="protein sequence ID" value="TKI68455.1"/>
    <property type="molecule type" value="Genomic_DNA"/>
</dbReference>
<dbReference type="PROSITE" id="PS51831">
    <property type="entry name" value="HD"/>
    <property type="match status" value="1"/>
</dbReference>
<dbReference type="InterPro" id="IPR006674">
    <property type="entry name" value="HD_domain"/>
</dbReference>
<feature type="domain" description="GGDEF" evidence="3">
    <location>
        <begin position="534"/>
        <end position="637"/>
    </location>
</feature>
<feature type="domain" description="HD-GYP" evidence="5">
    <location>
        <begin position="300"/>
        <end position="495"/>
    </location>
</feature>
<accession>A0A4U2Z3Z3</accession>
<dbReference type="Pfam" id="PF00497">
    <property type="entry name" value="SBP_bac_3"/>
    <property type="match status" value="1"/>
</dbReference>
<name>A0A4U2Z3Z3_9BACT</name>
<keyword evidence="2" id="KW-0812">Transmembrane</keyword>
<dbReference type="Gene3D" id="3.30.70.270">
    <property type="match status" value="1"/>
</dbReference>
<keyword evidence="7" id="KW-1185">Reference proteome</keyword>
<evidence type="ECO:0000256" key="2">
    <source>
        <dbReference type="SAM" id="Phobius"/>
    </source>
</evidence>
<evidence type="ECO:0000259" key="3">
    <source>
        <dbReference type="PROSITE" id="PS50887"/>
    </source>
</evidence>
<reference evidence="6 7" key="1">
    <citation type="submission" date="2019-04" db="EMBL/GenBank/DDBJ databases">
        <title>Sulfurimonas crateris sp. nov. a facultative anaerobic sulfur-oxidizing chemolithautotrophic bacterium isolated from a terrestrial mud vulcano.</title>
        <authorList>
            <person name="Ratnikova N.M."/>
            <person name="Slobodkin A.I."/>
            <person name="Merkel A.Y."/>
            <person name="Novikov A."/>
            <person name="Bonch-Osmolovskaya E.A."/>
            <person name="Slobodkina G.B."/>
        </authorList>
    </citation>
    <scope>NUCLEOTIDE SEQUENCE [LARGE SCALE GENOMIC DNA]</scope>
    <source>
        <strain evidence="6 7">SN118</strain>
    </source>
</reference>
<dbReference type="InterPro" id="IPR052020">
    <property type="entry name" value="Cyclic_di-GMP/3'3'-cGAMP_PDE"/>
</dbReference>
<dbReference type="SMART" id="SM00062">
    <property type="entry name" value="PBPb"/>
    <property type="match status" value="1"/>
</dbReference>
<evidence type="ECO:0000313" key="7">
    <source>
        <dbReference type="Proteomes" id="UP000309561"/>
    </source>
</evidence>
<dbReference type="InterPro" id="IPR003607">
    <property type="entry name" value="HD/PDEase_dom"/>
</dbReference>
<gene>
    <name evidence="6" type="ORF">FCU45_10605</name>
</gene>
<dbReference type="InterPro" id="IPR043128">
    <property type="entry name" value="Rev_trsase/Diguanyl_cyclase"/>
</dbReference>
<dbReference type="CDD" id="cd00077">
    <property type="entry name" value="HDc"/>
    <property type="match status" value="1"/>
</dbReference>
<dbReference type="PROSITE" id="PS50887">
    <property type="entry name" value="GGDEF"/>
    <property type="match status" value="1"/>
</dbReference>
<comment type="caution">
    <text evidence="6">The sequence shown here is derived from an EMBL/GenBank/DDBJ whole genome shotgun (WGS) entry which is preliminary data.</text>
</comment>
<dbReference type="Pfam" id="PF00990">
    <property type="entry name" value="GGDEF"/>
    <property type="match status" value="1"/>
</dbReference>
<dbReference type="PANTHER" id="PTHR45228">
    <property type="entry name" value="CYCLIC DI-GMP PHOSPHODIESTERASE TM_0186-RELATED"/>
    <property type="match status" value="1"/>
</dbReference>
<dbReference type="SMART" id="SM00471">
    <property type="entry name" value="HDc"/>
    <property type="match status" value="1"/>
</dbReference>
<dbReference type="AlphaFoldDB" id="A0A4U2Z3Z3"/>
<dbReference type="PANTHER" id="PTHR45228:SF4">
    <property type="entry name" value="LIPOPROTEIN"/>
    <property type="match status" value="1"/>
</dbReference>
<dbReference type="Pfam" id="PF13487">
    <property type="entry name" value="HD_5"/>
    <property type="match status" value="1"/>
</dbReference>
<dbReference type="SUPFAM" id="SSF55073">
    <property type="entry name" value="Nucleotide cyclase"/>
    <property type="match status" value="1"/>
</dbReference>
<feature type="domain" description="HD" evidence="4">
    <location>
        <begin position="322"/>
        <end position="444"/>
    </location>
</feature>
<evidence type="ECO:0000259" key="4">
    <source>
        <dbReference type="PROSITE" id="PS51831"/>
    </source>
</evidence>
<dbReference type="InterPro" id="IPR006675">
    <property type="entry name" value="HDIG_dom"/>
</dbReference>
<dbReference type="RefSeq" id="WP_137015094.1">
    <property type="nucleotide sequence ID" value="NZ_SZPX01000008.1"/>
</dbReference>
<dbReference type="InterPro" id="IPR029787">
    <property type="entry name" value="Nucleotide_cyclase"/>
</dbReference>
<sequence length="637" mass="73934">MKLLFTILFFLTTITADVTKEFRVGIYDNPPKIFLDKNSKPSGFFVDVLNDIAKKESWSLNYVKCEWQECLLLLEDGKIDIMPDVAYSKEREKHFKFNKEIVLSNWSIIYGNKNSKISSILDLDKKNIAILKNSIQHEQMQEIFELFDVKPIFILTENYEESLMLTQSGKTDAAVVNRYYGELNEDRFSVKPTSVLVNPAALKFAFTRLYNNEEIITKIDLRLNDLKNNKESIYYSSMAKWLKEKERFHIPRWVYIFFAIALGALLLLGVAVAFFRYMLGLKTKEVIEESKKLQKHQEQKAKDYEKLVYAMVSMIEQRDSYTAGHSQRVAKYSLLIAKEMGCCKDSLELLFRAATLHDIGKIATPDSVLLKPDKLSRLEYDLIKEHVNVGVKILQDVPMFRDIAKIVRHHHEKYDGSGYPDGLVGDEIPKLSRIMMVADAFDAMTTNRIYKHKKSISDALKEIESLSKIHYHPEVVKSALKALSNVEISEDFNQTPVTAIEQQRFAYFYKDALTELYNIKFLETVLQNGAADQKYKKLLIISLHKFDTYNKKHGWETGNKALQEFANLLYGLFKENLLFRVRANDFLVLLQDEVTNSNGVLEKIEDFTKRAELEFDFNIYDLIDDDITSYEDLKKFL</sequence>
<dbReference type="SUPFAM" id="SSF53850">
    <property type="entry name" value="Periplasmic binding protein-like II"/>
    <property type="match status" value="1"/>
</dbReference>
<feature type="transmembrane region" description="Helical" evidence="2">
    <location>
        <begin position="253"/>
        <end position="275"/>
    </location>
</feature>
<dbReference type="Proteomes" id="UP000309561">
    <property type="component" value="Unassembled WGS sequence"/>
</dbReference>
<dbReference type="InterPro" id="IPR037522">
    <property type="entry name" value="HD_GYP_dom"/>
</dbReference>
<dbReference type="SMART" id="SM00267">
    <property type="entry name" value="GGDEF"/>
    <property type="match status" value="1"/>
</dbReference>
<dbReference type="Gene3D" id="3.40.190.10">
    <property type="entry name" value="Periplasmic binding protein-like II"/>
    <property type="match status" value="2"/>
</dbReference>
<dbReference type="NCBIfam" id="TIGR00277">
    <property type="entry name" value="HDIG"/>
    <property type="match status" value="1"/>
</dbReference>
<dbReference type="SUPFAM" id="SSF109604">
    <property type="entry name" value="HD-domain/PDEase-like"/>
    <property type="match status" value="1"/>
</dbReference>
<dbReference type="InterPro" id="IPR000160">
    <property type="entry name" value="GGDEF_dom"/>
</dbReference>
<dbReference type="OrthoDB" id="5514345at2"/>
<dbReference type="PROSITE" id="PS51832">
    <property type="entry name" value="HD_GYP"/>
    <property type="match status" value="1"/>
</dbReference>